<dbReference type="InterPro" id="IPR038729">
    <property type="entry name" value="Rad50/SbcC_AAA"/>
</dbReference>
<evidence type="ECO:0000256" key="1">
    <source>
        <dbReference type="SAM" id="Coils"/>
    </source>
</evidence>
<dbReference type="GO" id="GO:0016887">
    <property type="term" value="F:ATP hydrolysis activity"/>
    <property type="evidence" value="ECO:0007669"/>
    <property type="project" value="InterPro"/>
</dbReference>
<dbReference type="PANTHER" id="PTHR32114:SF2">
    <property type="entry name" value="ABC TRANSPORTER ABCH.3"/>
    <property type="match status" value="1"/>
</dbReference>
<reference evidence="3 4" key="1">
    <citation type="submission" date="2019-02" db="EMBL/GenBank/DDBJ databases">
        <title>Genomic Encyclopedia of Archaeal and Bacterial Type Strains, Phase II (KMG-II): from individual species to whole genera.</title>
        <authorList>
            <person name="Goeker M."/>
        </authorList>
    </citation>
    <scope>NUCLEOTIDE SEQUENCE [LARGE SCALE GENOMIC DNA]</scope>
    <source>
        <strain evidence="3 4">DSM 18101</strain>
    </source>
</reference>
<dbReference type="RefSeq" id="WP_130424767.1">
    <property type="nucleotide sequence ID" value="NZ_SHKW01000006.1"/>
</dbReference>
<evidence type="ECO:0000259" key="2">
    <source>
        <dbReference type="Pfam" id="PF13476"/>
    </source>
</evidence>
<organism evidence="3 4">
    <name type="scientific">Edaphobacter modestus</name>
    <dbReference type="NCBI Taxonomy" id="388466"/>
    <lineage>
        <taxon>Bacteria</taxon>
        <taxon>Pseudomonadati</taxon>
        <taxon>Acidobacteriota</taxon>
        <taxon>Terriglobia</taxon>
        <taxon>Terriglobales</taxon>
        <taxon>Acidobacteriaceae</taxon>
        <taxon>Edaphobacter</taxon>
    </lineage>
</organism>
<feature type="coiled-coil region" evidence="1">
    <location>
        <begin position="191"/>
        <end position="296"/>
    </location>
</feature>
<dbReference type="Pfam" id="PF13476">
    <property type="entry name" value="AAA_23"/>
    <property type="match status" value="1"/>
</dbReference>
<dbReference type="InterPro" id="IPR027417">
    <property type="entry name" value="P-loop_NTPase"/>
</dbReference>
<dbReference type="AlphaFoldDB" id="A0A4Q7Y3M7"/>
<dbReference type="SUPFAM" id="SSF52540">
    <property type="entry name" value="P-loop containing nucleoside triphosphate hydrolases"/>
    <property type="match status" value="1"/>
</dbReference>
<keyword evidence="4" id="KW-1185">Reference proteome</keyword>
<evidence type="ECO:0000313" key="4">
    <source>
        <dbReference type="Proteomes" id="UP000292958"/>
    </source>
</evidence>
<dbReference type="Gene3D" id="3.40.50.300">
    <property type="entry name" value="P-loop containing nucleotide triphosphate hydrolases"/>
    <property type="match status" value="2"/>
</dbReference>
<proteinExistence type="predicted"/>
<name>A0A4Q7Y3M7_9BACT</name>
<gene>
    <name evidence="3" type="ORF">BDD14_6157</name>
</gene>
<dbReference type="GO" id="GO:0006302">
    <property type="term" value="P:double-strand break repair"/>
    <property type="evidence" value="ECO:0007669"/>
    <property type="project" value="InterPro"/>
</dbReference>
<keyword evidence="1" id="KW-0175">Coiled coil</keyword>
<evidence type="ECO:0000313" key="3">
    <source>
        <dbReference type="EMBL" id="RZU30369.1"/>
    </source>
</evidence>
<protein>
    <submittedName>
        <fullName evidence="3">DNA sulfur modification protein DndD</fullName>
    </submittedName>
</protein>
<dbReference type="PANTHER" id="PTHR32114">
    <property type="entry name" value="ABC TRANSPORTER ABCH.3"/>
    <property type="match status" value="1"/>
</dbReference>
<sequence>MLSIRSIRLANFGPFKGEQRIEVPAASGVSIIYGENMRGKTTLLNAIRYALFGKVITRGASQMALHQIGNWEAAKDGIYGFKVVLEFEHEASSYELTREHRPRAGIAVPQSDIDYQQDCFLRKNGDVLSPDARDAAIARIMPETVSRFFLFDGELLQQYEELLHNESDMGRSIKEAIERILGVPVLTNGRLDLTELAKDAQKREAKAAQKNQKTQTLGNQHEALLVQRDGQQQEVDRLKGEMESLRLNKAALEDQMRKTQRTKGLLDDRQRLEDAITVAEAKLREKEDRRKELLTMAWKGLLTGRIAQIRVALEQDLRALRDRYQRAVISSDVVGKLREALKAGECSTCGNDLSAAASERLAKLIADGETNEDHVLLEAGIQELDRRITALKQSEAGSGVEVLQEIQNAIDDLRIEKASAEDSLADIREQTKDLDETEVRRLYSDFEKTVSELTILQLGVKKQEEALRTANDNISKVEAEMAKFSDIDLGTERARKEMCESLRTLFAAAVDAYRERLRARVERDATSLFVKLTSEPEYTALSINDSYGLTIVHEDGSQIPVRSAGAEHIVALSLMGALQRNAPLSGPIVMDSPFGRLDDVHTTKVVQALSSMADQVMLLVYESELNPTQARNQLQGSLRKEYRIARLTARHSELQSIV</sequence>
<feature type="coiled-coil region" evidence="1">
    <location>
        <begin position="403"/>
        <end position="480"/>
    </location>
</feature>
<dbReference type="Proteomes" id="UP000292958">
    <property type="component" value="Unassembled WGS sequence"/>
</dbReference>
<dbReference type="EMBL" id="SHKW01000006">
    <property type="protein sequence ID" value="RZU30369.1"/>
    <property type="molecule type" value="Genomic_DNA"/>
</dbReference>
<feature type="domain" description="Rad50/SbcC-type AAA" evidence="2">
    <location>
        <begin position="6"/>
        <end position="285"/>
    </location>
</feature>
<comment type="caution">
    <text evidence="3">The sequence shown here is derived from an EMBL/GenBank/DDBJ whole genome shotgun (WGS) entry which is preliminary data.</text>
</comment>
<dbReference type="OrthoDB" id="9795626at2"/>
<accession>A0A4Q7Y3M7</accession>